<dbReference type="NCBIfam" id="TIGR01685">
    <property type="entry name" value="MDP-1"/>
    <property type="match status" value="1"/>
</dbReference>
<organism evidence="1 2">
    <name type="scientific">Owenia fusiformis</name>
    <name type="common">Polychaete worm</name>
    <dbReference type="NCBI Taxonomy" id="6347"/>
    <lineage>
        <taxon>Eukaryota</taxon>
        <taxon>Metazoa</taxon>
        <taxon>Spiralia</taxon>
        <taxon>Lophotrochozoa</taxon>
        <taxon>Annelida</taxon>
        <taxon>Polychaeta</taxon>
        <taxon>Sedentaria</taxon>
        <taxon>Canalipalpata</taxon>
        <taxon>Sabellida</taxon>
        <taxon>Oweniida</taxon>
        <taxon>Oweniidae</taxon>
        <taxon>Owenia</taxon>
    </lineage>
</organism>
<dbReference type="OrthoDB" id="2865258at2759"/>
<dbReference type="SFLD" id="SFLDG01129">
    <property type="entry name" value="C1.5:_HAD__Beta-PGM__Phosphata"/>
    <property type="match status" value="1"/>
</dbReference>
<evidence type="ECO:0000313" key="2">
    <source>
        <dbReference type="Proteomes" id="UP000749559"/>
    </source>
</evidence>
<dbReference type="InterPro" id="IPR010036">
    <property type="entry name" value="MDP_1_eu_arc"/>
</dbReference>
<name>A0A8J1URT8_OWEFU</name>
<dbReference type="PANTHER" id="PTHR17901:SF14">
    <property type="entry name" value="MAGNESIUM-DEPENDENT PHOSPHATASE 1"/>
    <property type="match status" value="1"/>
</dbReference>
<dbReference type="AlphaFoldDB" id="A0A8J1URT8"/>
<dbReference type="CDD" id="cd07501">
    <property type="entry name" value="HAD_MDP-1_like"/>
    <property type="match status" value="1"/>
</dbReference>
<reference evidence="1" key="1">
    <citation type="submission" date="2022-03" db="EMBL/GenBank/DDBJ databases">
        <authorList>
            <person name="Martin C."/>
        </authorList>
    </citation>
    <scope>NUCLEOTIDE SEQUENCE</scope>
</reference>
<dbReference type="Proteomes" id="UP000749559">
    <property type="component" value="Unassembled WGS sequence"/>
</dbReference>
<dbReference type="SFLD" id="SFLDS00003">
    <property type="entry name" value="Haloacid_Dehalogenase"/>
    <property type="match status" value="1"/>
</dbReference>
<dbReference type="EMBL" id="CAIIXF020000003">
    <property type="protein sequence ID" value="CAH1780037.1"/>
    <property type="molecule type" value="Genomic_DNA"/>
</dbReference>
<dbReference type="Gene3D" id="3.40.50.1000">
    <property type="entry name" value="HAD superfamily/HAD-like"/>
    <property type="match status" value="1"/>
</dbReference>
<dbReference type="SFLD" id="SFLDG01131">
    <property type="entry name" value="C1.5.2:_MDP_Like"/>
    <property type="match status" value="1"/>
</dbReference>
<dbReference type="InterPro" id="IPR036412">
    <property type="entry name" value="HAD-like_sf"/>
</dbReference>
<accession>A0A8J1URT8</accession>
<gene>
    <name evidence="1" type="ORF">OFUS_LOCUS6784</name>
</gene>
<dbReference type="NCBIfam" id="TIGR01681">
    <property type="entry name" value="HAD-SF-IIIC"/>
    <property type="match status" value="1"/>
</dbReference>
<sequence>MKISLFSNIVNVSRAFLKKSIHTTTIEMSKPKLIVFDLDMTMWPFHVDCMVDPPFRKNRDGKIYDNYNKHIKPFPDVPNILEQLHSEGYKLGAASRTTCTDEAKQLVKLLDWEKYFHYKEIYPGCKVAHFKRFHEDSGIAYRDMLFFDDEYRNIADISKLGVTCIYTENGMSFPELTNGFKQFNDNQTKQSSTKRS</sequence>
<dbReference type="InterPro" id="IPR023214">
    <property type="entry name" value="HAD_sf"/>
</dbReference>
<evidence type="ECO:0000313" key="1">
    <source>
        <dbReference type="EMBL" id="CAH1780037.1"/>
    </source>
</evidence>
<dbReference type="GO" id="GO:0003993">
    <property type="term" value="F:acid phosphatase activity"/>
    <property type="evidence" value="ECO:0007669"/>
    <property type="project" value="TreeGrafter"/>
</dbReference>
<proteinExistence type="predicted"/>
<comment type="caution">
    <text evidence="1">The sequence shown here is derived from an EMBL/GenBank/DDBJ whole genome shotgun (WGS) entry which is preliminary data.</text>
</comment>
<dbReference type="Pfam" id="PF12689">
    <property type="entry name" value="Acid_PPase"/>
    <property type="match status" value="1"/>
</dbReference>
<dbReference type="InterPro" id="IPR010033">
    <property type="entry name" value="HAD_SF_ppase_IIIC"/>
</dbReference>
<dbReference type="InterPro" id="IPR035679">
    <property type="entry name" value="MDP-1_euk"/>
</dbReference>
<keyword evidence="2" id="KW-1185">Reference proteome</keyword>
<protein>
    <submittedName>
        <fullName evidence="1">Uncharacterized protein</fullName>
    </submittedName>
</protein>
<dbReference type="SUPFAM" id="SSF56784">
    <property type="entry name" value="HAD-like"/>
    <property type="match status" value="1"/>
</dbReference>
<dbReference type="PANTHER" id="PTHR17901">
    <property type="entry name" value="MAGNESIUM-DEPENDENT PHOSPHATASE 1 MDP1"/>
    <property type="match status" value="1"/>
</dbReference>